<comment type="caution">
    <text evidence="4">The sequence shown here is derived from an EMBL/GenBank/DDBJ whole genome shotgun (WGS) entry which is preliminary data.</text>
</comment>
<dbReference type="PANTHER" id="PTHR31614">
    <property type="entry name" value="PROTEIN DOWNSTREAM OF FLC-RELATED"/>
    <property type="match status" value="1"/>
</dbReference>
<dbReference type="Pfam" id="PF01190">
    <property type="entry name" value="Pollen_Ole_e_1"/>
    <property type="match status" value="1"/>
</dbReference>
<keyword evidence="2" id="KW-1015">Disulfide bond</keyword>
<dbReference type="EMBL" id="JAWXYG010000003">
    <property type="protein sequence ID" value="KAK4276799.1"/>
    <property type="molecule type" value="Genomic_DNA"/>
</dbReference>
<evidence type="ECO:0000313" key="4">
    <source>
        <dbReference type="EMBL" id="KAK4276799.1"/>
    </source>
</evidence>
<comment type="similarity">
    <text evidence="1">Belongs to the Ole e I family.</text>
</comment>
<protein>
    <submittedName>
        <fullName evidence="4">Uncharacterized protein</fullName>
    </submittedName>
</protein>
<reference evidence="4" key="1">
    <citation type="submission" date="2023-10" db="EMBL/GenBank/DDBJ databases">
        <title>Chromosome-level genome of the transformable northern wattle, Acacia crassicarpa.</title>
        <authorList>
            <person name="Massaro I."/>
            <person name="Sinha N.R."/>
            <person name="Poethig S."/>
            <person name="Leichty A.R."/>
        </authorList>
    </citation>
    <scope>NUCLEOTIDE SEQUENCE</scope>
    <source>
        <strain evidence="4">Acra3RX</strain>
        <tissue evidence="4">Leaf</tissue>
    </source>
</reference>
<evidence type="ECO:0000256" key="3">
    <source>
        <dbReference type="SAM" id="SignalP"/>
    </source>
</evidence>
<feature type="chain" id="PRO_5041961864" evidence="3">
    <location>
        <begin position="21"/>
        <end position="162"/>
    </location>
</feature>
<name>A0AAE1KJI3_9FABA</name>
<evidence type="ECO:0000256" key="2">
    <source>
        <dbReference type="ARBA" id="ARBA00023157"/>
    </source>
</evidence>
<evidence type="ECO:0000256" key="1">
    <source>
        <dbReference type="ARBA" id="ARBA00010049"/>
    </source>
</evidence>
<dbReference type="PANTHER" id="PTHR31614:SF5">
    <property type="entry name" value="ALLERGEN-LIKE PROTEIN BRSN20"/>
    <property type="match status" value="1"/>
</dbReference>
<gene>
    <name evidence="4" type="ORF">QN277_014906</name>
</gene>
<feature type="signal peptide" evidence="3">
    <location>
        <begin position="1"/>
        <end position="20"/>
    </location>
</feature>
<keyword evidence="3" id="KW-0732">Signal</keyword>
<organism evidence="4 5">
    <name type="scientific">Acacia crassicarpa</name>
    <name type="common">northern wattle</name>
    <dbReference type="NCBI Taxonomy" id="499986"/>
    <lineage>
        <taxon>Eukaryota</taxon>
        <taxon>Viridiplantae</taxon>
        <taxon>Streptophyta</taxon>
        <taxon>Embryophyta</taxon>
        <taxon>Tracheophyta</taxon>
        <taxon>Spermatophyta</taxon>
        <taxon>Magnoliopsida</taxon>
        <taxon>eudicotyledons</taxon>
        <taxon>Gunneridae</taxon>
        <taxon>Pentapetalae</taxon>
        <taxon>rosids</taxon>
        <taxon>fabids</taxon>
        <taxon>Fabales</taxon>
        <taxon>Fabaceae</taxon>
        <taxon>Caesalpinioideae</taxon>
        <taxon>mimosoid clade</taxon>
        <taxon>Acacieae</taxon>
        <taxon>Acacia</taxon>
    </lineage>
</organism>
<dbReference type="InterPro" id="IPR006041">
    <property type="entry name" value="Pollen_Ole_e1_allergen"/>
</dbReference>
<accession>A0AAE1KJI3</accession>
<proteinExistence type="inferred from homology"/>
<keyword evidence="5" id="KW-1185">Reference proteome</keyword>
<dbReference type="AlphaFoldDB" id="A0AAE1KJI3"/>
<dbReference type="Proteomes" id="UP001293593">
    <property type="component" value="Unassembled WGS sequence"/>
</dbReference>
<evidence type="ECO:0000313" key="5">
    <source>
        <dbReference type="Proteomes" id="UP001293593"/>
    </source>
</evidence>
<sequence>MASRVALLFLLCVLPSMVAAIRLHKNPFCVQGRVYCDSCRAGFETSATTYIPGAEVVVECKDRNTAEVVFTKKGVTDSTGTYKIFVDEDHEDHICNAKLVSSPQSNCQEAAPGRDEARVILTRNNGIVSDDRFANSLGYMKTEANSGCAEILKQYQMFDEEN</sequence>